<comment type="caution">
    <text evidence="1">The sequence shown here is derived from an EMBL/GenBank/DDBJ whole genome shotgun (WGS) entry which is preliminary data.</text>
</comment>
<evidence type="ECO:0000313" key="3">
    <source>
        <dbReference type="EMBL" id="CAF4062917.1"/>
    </source>
</evidence>
<dbReference type="EMBL" id="CAJOBA010040596">
    <property type="protein sequence ID" value="CAF4097211.1"/>
    <property type="molecule type" value="Genomic_DNA"/>
</dbReference>
<dbReference type="InterPro" id="IPR027796">
    <property type="entry name" value="OTT_1508_deam-like"/>
</dbReference>
<evidence type="ECO:0000313" key="4">
    <source>
        <dbReference type="EMBL" id="CAF4097211.1"/>
    </source>
</evidence>
<dbReference type="EMBL" id="CAJNOK010019026">
    <property type="protein sequence ID" value="CAF1292398.1"/>
    <property type="molecule type" value="Genomic_DNA"/>
</dbReference>
<organism evidence="1 5">
    <name type="scientific">Didymodactylos carnosus</name>
    <dbReference type="NCBI Taxonomy" id="1234261"/>
    <lineage>
        <taxon>Eukaryota</taxon>
        <taxon>Metazoa</taxon>
        <taxon>Spiralia</taxon>
        <taxon>Gnathifera</taxon>
        <taxon>Rotifera</taxon>
        <taxon>Eurotatoria</taxon>
        <taxon>Bdelloidea</taxon>
        <taxon>Philodinida</taxon>
        <taxon>Philodinidae</taxon>
        <taxon>Didymodactylos</taxon>
    </lineage>
</organism>
<protein>
    <submittedName>
        <fullName evidence="1">Uncharacterized protein</fullName>
    </submittedName>
</protein>
<proteinExistence type="predicted"/>
<dbReference type="EMBL" id="CAJOBC010024421">
    <property type="protein sequence ID" value="CAF4062917.1"/>
    <property type="molecule type" value="Genomic_DNA"/>
</dbReference>
<dbReference type="AlphaFoldDB" id="A0A815BIR5"/>
<reference evidence="1" key="1">
    <citation type="submission" date="2021-02" db="EMBL/GenBank/DDBJ databases">
        <authorList>
            <person name="Nowell W R."/>
        </authorList>
    </citation>
    <scope>NUCLEOTIDE SEQUENCE</scope>
</reference>
<evidence type="ECO:0000313" key="2">
    <source>
        <dbReference type="EMBL" id="CAF1292398.1"/>
    </source>
</evidence>
<sequence length="472" mass="55685">MSIDFHNYVLLSQALSYNTRKYRCENSLSKRTSFLNGFALLLNGSNVCTVVYPWLKEKVILIARNEKLENVDRYYFDQFFSLIRVYSSMFWNVDRTDNQNDTFDDIKDILINLVNNFNQEKIMKRLFDYLFDDAVKQLLQVTKIDDNEKQQIINSVNTNVGIYIKNKSTTEYACLMKENMTVENYISFLLARVERLIELRDIIKKSRKNPLHSDIRKLQNNALLLYESTIFKILIVKDPRVYYYIDKISAHMRALNGLLKCFEQDQARYAYIYREIKWRIINPHERCVLLNNGPTNVFRMLWSNLFPDIDPEETVNNVLAPNLNKQYDISKTLDVCVHCELLLIDYLLKNQINEIEGQLDVEIGISKMSCYLCSLYIAELNKEHKRIFCLSDSTHGKVYQKWDFIPDEQQHLKQNVERVVIEQIEKYLNDIQLDQKQSGVKHIGDSDTLDIVGEINDVDTKYVLSLMKKDQL</sequence>
<accession>A0A815BIR5</accession>
<dbReference type="Proteomes" id="UP000681722">
    <property type="component" value="Unassembled WGS sequence"/>
</dbReference>
<name>A0A815BIR5_9BILA</name>
<dbReference type="Proteomes" id="UP000663829">
    <property type="component" value="Unassembled WGS sequence"/>
</dbReference>
<evidence type="ECO:0000313" key="5">
    <source>
        <dbReference type="Proteomes" id="UP000663829"/>
    </source>
</evidence>
<dbReference type="Proteomes" id="UP000682733">
    <property type="component" value="Unassembled WGS sequence"/>
</dbReference>
<dbReference type="OrthoDB" id="3061617at2759"/>
<dbReference type="EMBL" id="CAJNOQ010011301">
    <property type="protein sequence ID" value="CAF1273215.1"/>
    <property type="molecule type" value="Genomic_DNA"/>
</dbReference>
<dbReference type="Pfam" id="PF14441">
    <property type="entry name" value="OTT_1508_deam"/>
    <property type="match status" value="1"/>
</dbReference>
<gene>
    <name evidence="1" type="ORF">GPM918_LOCUS27186</name>
    <name evidence="2" type="ORF">OVA965_LOCUS28156</name>
    <name evidence="3" type="ORF">SRO942_LOCUS27472</name>
    <name evidence="4" type="ORF">TMI583_LOCUS28905</name>
</gene>
<dbReference type="Proteomes" id="UP000677228">
    <property type="component" value="Unassembled WGS sequence"/>
</dbReference>
<keyword evidence="5" id="KW-1185">Reference proteome</keyword>
<evidence type="ECO:0000313" key="1">
    <source>
        <dbReference type="EMBL" id="CAF1273215.1"/>
    </source>
</evidence>